<keyword evidence="1" id="KW-0732">Signal</keyword>
<feature type="chain" id="PRO_5030898571" description="Ig-like domain repeat protein" evidence="1">
    <location>
        <begin position="28"/>
        <end position="222"/>
    </location>
</feature>
<dbReference type="RefSeq" id="WP_179620290.1">
    <property type="nucleotide sequence ID" value="NZ_JACCBW010000002.1"/>
</dbReference>
<evidence type="ECO:0008006" key="4">
    <source>
        <dbReference type="Google" id="ProtNLM"/>
    </source>
</evidence>
<evidence type="ECO:0000313" key="2">
    <source>
        <dbReference type="EMBL" id="NYE37776.1"/>
    </source>
</evidence>
<evidence type="ECO:0000256" key="1">
    <source>
        <dbReference type="SAM" id="SignalP"/>
    </source>
</evidence>
<keyword evidence="3" id="KW-1185">Reference proteome</keyword>
<feature type="signal peptide" evidence="1">
    <location>
        <begin position="1"/>
        <end position="27"/>
    </location>
</feature>
<dbReference type="GO" id="GO:0005975">
    <property type="term" value="P:carbohydrate metabolic process"/>
    <property type="evidence" value="ECO:0007669"/>
    <property type="project" value="UniProtKB-ARBA"/>
</dbReference>
<reference evidence="2 3" key="2">
    <citation type="submission" date="2020-08" db="EMBL/GenBank/DDBJ databases">
        <title>The Agave Microbiome: Exploring the role of microbial communities in plant adaptations to desert environments.</title>
        <authorList>
            <person name="Partida-Martinez L.P."/>
        </authorList>
    </citation>
    <scope>NUCLEOTIDE SEQUENCE [LARGE SCALE GENOMIC DNA]</scope>
    <source>
        <strain evidence="2 3">AT2.17</strain>
    </source>
</reference>
<dbReference type="EMBL" id="JACCBW010000002">
    <property type="protein sequence ID" value="NYE37776.1"/>
    <property type="molecule type" value="Genomic_DNA"/>
</dbReference>
<dbReference type="AlphaFoldDB" id="A0A7Y9H4H4"/>
<accession>A0A7Y9H4H4</accession>
<dbReference type="InterPro" id="IPR013783">
    <property type="entry name" value="Ig-like_fold"/>
</dbReference>
<sequence>MARSLAVGATALVLSVAGWVSPTAAGAAPATSTTLVLSNPTSAYGQSVRASAAVASSAGPAQGDVVFTVDGIAIKANLTGGGTASVLLPDTAVGIHEVRATFVPQLPLQQEGSSSPVQQWRVERAAVDLGVQVSGARPRSAARVRLDLRGDFGTSPGGDVRLRLAMAGGPRRVRTATLDATARATVRLGRLAPGRYRLVATYAGDADHLAARRTVRYRVGRP</sequence>
<comment type="caution">
    <text evidence="2">The sequence shown here is derived from an EMBL/GenBank/DDBJ whole genome shotgun (WGS) entry which is preliminary data.</text>
</comment>
<proteinExistence type="predicted"/>
<dbReference type="Proteomes" id="UP000549911">
    <property type="component" value="Unassembled WGS sequence"/>
</dbReference>
<reference evidence="2 3" key="1">
    <citation type="submission" date="2020-07" db="EMBL/GenBank/DDBJ databases">
        <authorList>
            <person name="Partida-Martinez L."/>
            <person name="Huntemann M."/>
            <person name="Clum A."/>
            <person name="Wang J."/>
            <person name="Palaniappan K."/>
            <person name="Ritter S."/>
            <person name="Chen I.-M."/>
            <person name="Stamatis D."/>
            <person name="Reddy T."/>
            <person name="O'Malley R."/>
            <person name="Daum C."/>
            <person name="Shapiro N."/>
            <person name="Ivanova N."/>
            <person name="Kyrpides N."/>
            <person name="Woyke T."/>
        </authorList>
    </citation>
    <scope>NUCLEOTIDE SEQUENCE [LARGE SCALE GENOMIC DNA]</scope>
    <source>
        <strain evidence="2 3">AT2.17</strain>
    </source>
</reference>
<gene>
    <name evidence="2" type="ORF">F4692_002909</name>
</gene>
<name>A0A7Y9H4H4_9ACTN</name>
<evidence type="ECO:0000313" key="3">
    <source>
        <dbReference type="Proteomes" id="UP000549911"/>
    </source>
</evidence>
<organism evidence="2 3">
    <name type="scientific">Nocardioides cavernae</name>
    <dbReference type="NCBI Taxonomy" id="1921566"/>
    <lineage>
        <taxon>Bacteria</taxon>
        <taxon>Bacillati</taxon>
        <taxon>Actinomycetota</taxon>
        <taxon>Actinomycetes</taxon>
        <taxon>Propionibacteriales</taxon>
        <taxon>Nocardioidaceae</taxon>
        <taxon>Nocardioides</taxon>
    </lineage>
</organism>
<dbReference type="Gene3D" id="2.60.40.10">
    <property type="entry name" value="Immunoglobulins"/>
    <property type="match status" value="1"/>
</dbReference>
<protein>
    <recommendedName>
        <fullName evidence="4">Ig-like domain repeat protein</fullName>
    </recommendedName>
</protein>